<organism evidence="3 4">
    <name type="scientific">candidate division WOR-1 bacterium RIFOXYC2_FULL_46_14</name>
    <dbReference type="NCBI Taxonomy" id="1802587"/>
    <lineage>
        <taxon>Bacteria</taxon>
        <taxon>Bacillati</taxon>
        <taxon>Saganbacteria</taxon>
    </lineage>
</organism>
<comment type="caution">
    <text evidence="3">The sequence shown here is derived from an EMBL/GenBank/DDBJ whole genome shotgun (WGS) entry which is preliminary data.</text>
</comment>
<dbReference type="InterPro" id="IPR011017">
    <property type="entry name" value="TRASH_dom"/>
</dbReference>
<dbReference type="SUPFAM" id="SSF47240">
    <property type="entry name" value="Ferritin-like"/>
    <property type="match status" value="1"/>
</dbReference>
<dbReference type="SMART" id="SM00746">
    <property type="entry name" value="TRASH"/>
    <property type="match status" value="1"/>
</dbReference>
<evidence type="ECO:0000313" key="3">
    <source>
        <dbReference type="EMBL" id="OGC40551.1"/>
    </source>
</evidence>
<gene>
    <name evidence="3" type="ORF">A2438_05995</name>
</gene>
<proteinExistence type="predicted"/>
<dbReference type="InterPro" id="IPR012348">
    <property type="entry name" value="RNR-like"/>
</dbReference>
<feature type="domain" description="TRASH" evidence="2">
    <location>
        <begin position="37"/>
        <end position="75"/>
    </location>
</feature>
<dbReference type="Pfam" id="PF04945">
    <property type="entry name" value="YHS"/>
    <property type="match status" value="1"/>
</dbReference>
<accession>A0A1F4U6M0</accession>
<reference evidence="3 4" key="1">
    <citation type="journal article" date="2016" name="Nat. Commun.">
        <title>Thousands of microbial genomes shed light on interconnected biogeochemical processes in an aquifer system.</title>
        <authorList>
            <person name="Anantharaman K."/>
            <person name="Brown C.T."/>
            <person name="Hug L.A."/>
            <person name="Sharon I."/>
            <person name="Castelle C.J."/>
            <person name="Probst A.J."/>
            <person name="Thomas B.C."/>
            <person name="Singh A."/>
            <person name="Wilkins M.J."/>
            <person name="Karaoz U."/>
            <person name="Brodie E.L."/>
            <person name="Williams K.H."/>
            <person name="Hubbard S.S."/>
            <person name="Banfield J.F."/>
        </authorList>
    </citation>
    <scope>NUCLEOTIDE SEQUENCE [LARGE SCALE GENOMIC DNA]</scope>
</reference>
<evidence type="ECO:0000313" key="4">
    <source>
        <dbReference type="Proteomes" id="UP000179242"/>
    </source>
</evidence>
<dbReference type="AlphaFoldDB" id="A0A1F4U6M0"/>
<dbReference type="Proteomes" id="UP000179242">
    <property type="component" value="Unassembled WGS sequence"/>
</dbReference>
<dbReference type="Gene3D" id="1.10.620.20">
    <property type="entry name" value="Ribonucleotide Reductase, subunit A"/>
    <property type="match status" value="1"/>
</dbReference>
<keyword evidence="1" id="KW-1133">Transmembrane helix</keyword>
<dbReference type="EMBL" id="MEUJ01000003">
    <property type="protein sequence ID" value="OGC40551.1"/>
    <property type="molecule type" value="Genomic_DNA"/>
</dbReference>
<dbReference type="InterPro" id="IPR007029">
    <property type="entry name" value="YHS_dom"/>
</dbReference>
<dbReference type="GO" id="GO:0016491">
    <property type="term" value="F:oxidoreductase activity"/>
    <property type="evidence" value="ECO:0007669"/>
    <property type="project" value="InterPro"/>
</dbReference>
<dbReference type="InterPro" id="IPR009078">
    <property type="entry name" value="Ferritin-like_SF"/>
</dbReference>
<keyword evidence="1" id="KW-0472">Membrane</keyword>
<evidence type="ECO:0000259" key="2">
    <source>
        <dbReference type="SMART" id="SM00746"/>
    </source>
</evidence>
<sequence length="82" mass="9340">MKNIIIGLVVVLVILAAWWYFGVRPSRQMMGDDVVECPVMGTKMNKSEAYSSTEYKGKTYYFCCAACPGAFRQNPEKYINKQ</sequence>
<name>A0A1F4U6M0_UNCSA</name>
<keyword evidence="1" id="KW-0812">Transmembrane</keyword>
<evidence type="ECO:0000256" key="1">
    <source>
        <dbReference type="SAM" id="Phobius"/>
    </source>
</evidence>
<protein>
    <recommendedName>
        <fullName evidence="2">TRASH domain-containing protein</fullName>
    </recommendedName>
</protein>
<feature type="transmembrane region" description="Helical" evidence="1">
    <location>
        <begin position="6"/>
        <end position="23"/>
    </location>
</feature>